<evidence type="ECO:0000259" key="6">
    <source>
        <dbReference type="Pfam" id="PF13673"/>
    </source>
</evidence>
<comment type="catalytic activity">
    <reaction evidence="5">
        <text>glycyl-tRNA(Gly) + acetyl-CoA = N-acetylglycyl-tRNA(Gly) + CoA + H(+)</text>
        <dbReference type="Rhea" id="RHEA:81867"/>
        <dbReference type="Rhea" id="RHEA-COMP:9683"/>
        <dbReference type="Rhea" id="RHEA-COMP:19766"/>
        <dbReference type="ChEBI" id="CHEBI:15378"/>
        <dbReference type="ChEBI" id="CHEBI:57287"/>
        <dbReference type="ChEBI" id="CHEBI:57288"/>
        <dbReference type="ChEBI" id="CHEBI:78522"/>
        <dbReference type="ChEBI" id="CHEBI:232036"/>
    </reaction>
</comment>
<accession>A0A2V1IQQ5</accession>
<dbReference type="InterPro" id="IPR000182">
    <property type="entry name" value="GNAT_dom"/>
</dbReference>
<dbReference type="PANTHER" id="PTHR36449">
    <property type="entry name" value="ACETYLTRANSFERASE-RELATED"/>
    <property type="match status" value="1"/>
</dbReference>
<evidence type="ECO:0000256" key="2">
    <source>
        <dbReference type="ARBA" id="ARBA00022649"/>
    </source>
</evidence>
<feature type="domain" description="N-acetyltransferase" evidence="6">
    <location>
        <begin position="98"/>
        <end position="158"/>
    </location>
</feature>
<dbReference type="Proteomes" id="UP000244925">
    <property type="component" value="Unassembled WGS sequence"/>
</dbReference>
<evidence type="ECO:0000313" key="7">
    <source>
        <dbReference type="EMBL" id="PWB06715.1"/>
    </source>
</evidence>
<dbReference type="GeneID" id="93424713"/>
<dbReference type="Gene3D" id="3.40.630.30">
    <property type="match status" value="1"/>
</dbReference>
<dbReference type="AlphaFoldDB" id="A0A2V1IQQ5"/>
<dbReference type="InterPro" id="IPR016181">
    <property type="entry name" value="Acyl_CoA_acyltransferase"/>
</dbReference>
<evidence type="ECO:0000313" key="8">
    <source>
        <dbReference type="Proteomes" id="UP000244925"/>
    </source>
</evidence>
<dbReference type="GO" id="GO:0016747">
    <property type="term" value="F:acyltransferase activity, transferring groups other than amino-acyl groups"/>
    <property type="evidence" value="ECO:0007669"/>
    <property type="project" value="InterPro"/>
</dbReference>
<comment type="caution">
    <text evidence="7">The sequence shown here is derived from an EMBL/GenBank/DDBJ whole genome shotgun (WGS) entry which is preliminary data.</text>
</comment>
<name>A0A2V1IQQ5_9BACT</name>
<dbReference type="EMBL" id="PUBV01000020">
    <property type="protein sequence ID" value="PWB06715.1"/>
    <property type="molecule type" value="Genomic_DNA"/>
</dbReference>
<evidence type="ECO:0000256" key="1">
    <source>
        <dbReference type="ARBA" id="ARBA00022491"/>
    </source>
</evidence>
<gene>
    <name evidence="7" type="ORF">C5O25_09325</name>
</gene>
<keyword evidence="2" id="KW-1277">Toxin-antitoxin system</keyword>
<keyword evidence="1" id="KW-0678">Repressor</keyword>
<protein>
    <submittedName>
        <fullName evidence="7">GNAT family N-acetyltransferase</fullName>
    </submittedName>
</protein>
<organism evidence="7 8">
    <name type="scientific">Paramuribaculum intestinale</name>
    <dbReference type="NCBI Taxonomy" id="2094151"/>
    <lineage>
        <taxon>Bacteria</taxon>
        <taxon>Pseudomonadati</taxon>
        <taxon>Bacteroidota</taxon>
        <taxon>Bacteroidia</taxon>
        <taxon>Bacteroidales</taxon>
        <taxon>Muribaculaceae</taxon>
        <taxon>Paramuribaculum</taxon>
    </lineage>
</organism>
<keyword evidence="8" id="KW-1185">Reference proteome</keyword>
<dbReference type="RefSeq" id="WP_107036474.1">
    <property type="nucleotide sequence ID" value="NZ_CAQJFU010000050.1"/>
</dbReference>
<dbReference type="PANTHER" id="PTHR36449:SF1">
    <property type="entry name" value="ACETYLTRANSFERASE"/>
    <property type="match status" value="1"/>
</dbReference>
<dbReference type="SUPFAM" id="SSF55729">
    <property type="entry name" value="Acyl-CoA N-acyltransferases (Nat)"/>
    <property type="match status" value="1"/>
</dbReference>
<proteinExistence type="predicted"/>
<reference evidence="8" key="1">
    <citation type="submission" date="2018-02" db="EMBL/GenBank/DDBJ databases">
        <authorList>
            <person name="Clavel T."/>
            <person name="Strowig T."/>
        </authorList>
    </citation>
    <scope>NUCLEOTIDE SEQUENCE [LARGE SCALE GENOMIC DNA]</scope>
    <source>
        <strain evidence="8">DSM 100764</strain>
    </source>
</reference>
<dbReference type="Pfam" id="PF13673">
    <property type="entry name" value="Acetyltransf_10"/>
    <property type="match status" value="1"/>
</dbReference>
<evidence type="ECO:0000256" key="3">
    <source>
        <dbReference type="ARBA" id="ARBA00022679"/>
    </source>
</evidence>
<keyword evidence="3 7" id="KW-0808">Transferase</keyword>
<keyword evidence="4" id="KW-0012">Acyltransferase</keyword>
<evidence type="ECO:0000256" key="5">
    <source>
        <dbReference type="ARBA" id="ARBA00049880"/>
    </source>
</evidence>
<sequence length="177" mass="20610">MDFDKFTFRQIDADTRIKSFDCGDADLNDFLISDAVNYYKSMMALTYLLEDNEADKTVAYYSLLNDKIVFDPDEKKLWNRLNRRVANSKRRKEYPAVKIGRLAISKDYAGKQIGRAILLQVKHIFATMRRSACRFITVDAYAAAVPFYEKCGFMFLSDKDKHSPTRAMYFDLINFPD</sequence>
<evidence type="ECO:0000256" key="4">
    <source>
        <dbReference type="ARBA" id="ARBA00023315"/>
    </source>
</evidence>